<dbReference type="STRING" id="60175.A0A1V6Z0Y4"/>
<comment type="caution">
    <text evidence="5">The sequence shown here is derived from an EMBL/GenBank/DDBJ whole genome shotgun (WGS) entry which is preliminary data.</text>
</comment>
<sequence>MGQEQSRYGSTDAPPLKCASPTDIINDHLLPIPALFAVMSFFRRTLSLTATATAMALVAANPHACVPPPHCPGVTVEQGFIKGFSQNDTNVFLGIPFAETTAGENRWKAPKPIGSFPEDYFEATAYGPSCAQAMSGTAITDQSEDCLSLNIWTPQQAVDLPVFVYIYGGAMVTGGSSNAQWQGYNFARNDVIYVNINYRESIYASPNAPELQGESQNFGILDVELALEWIHNNIEAFGGDKSRIVLGGHSSGGVHVDHYLWNHPDTFLAGAIEMSANAHSGPAYAPAGVALKQVVQEMLDAGVALDCTAEDYTLDCLRAADTYAFQTSHFNSTANTWFAPSVDEITRFSDYTDRFAKGHYPTSLPLIVGNSDQEGKIFSYVYGSENTDFSSWIRTFDADLAFVPADQLMAAYDESDYASVSLMSGASYGDARFICAIDSLLDMRAAKQPTWIYRWFGNYSNVLPIPDLGPSHGSEVPFFHGGNECFSPLDGVTDAQQQLADYIHSWFVAWIKNPSAGPGWEQARPVDGPLGRVGVPEHEEEIVTSTTGAYNRRCQNVYKPNYPNYPVVQNPVLLAGSA</sequence>
<keyword evidence="2 3" id="KW-0378">Hydrolase</keyword>
<evidence type="ECO:0000256" key="3">
    <source>
        <dbReference type="RuleBase" id="RU361235"/>
    </source>
</evidence>
<dbReference type="GO" id="GO:0017000">
    <property type="term" value="P:antibiotic biosynthetic process"/>
    <property type="evidence" value="ECO:0007669"/>
    <property type="project" value="UniProtKB-ARBA"/>
</dbReference>
<dbReference type="GO" id="GO:0016787">
    <property type="term" value="F:hydrolase activity"/>
    <property type="evidence" value="ECO:0007669"/>
    <property type="project" value="UniProtKB-KW"/>
</dbReference>
<dbReference type="Proteomes" id="UP000191691">
    <property type="component" value="Unassembled WGS sequence"/>
</dbReference>
<dbReference type="Pfam" id="PF00135">
    <property type="entry name" value="COesterase"/>
    <property type="match status" value="1"/>
</dbReference>
<evidence type="ECO:0000256" key="1">
    <source>
        <dbReference type="ARBA" id="ARBA00005964"/>
    </source>
</evidence>
<name>A0A1V6Z0Y4_PENNA</name>
<evidence type="ECO:0000256" key="2">
    <source>
        <dbReference type="ARBA" id="ARBA00022801"/>
    </source>
</evidence>
<feature type="domain" description="Carboxylesterase type B" evidence="4">
    <location>
        <begin position="72"/>
        <end position="513"/>
    </location>
</feature>
<accession>A0A1V6Z0Y4</accession>
<dbReference type="PANTHER" id="PTHR11559">
    <property type="entry name" value="CARBOXYLESTERASE"/>
    <property type="match status" value="1"/>
</dbReference>
<dbReference type="Gene3D" id="3.40.50.1820">
    <property type="entry name" value="alpha/beta hydrolase"/>
    <property type="match status" value="1"/>
</dbReference>
<dbReference type="PROSITE" id="PS00122">
    <property type="entry name" value="CARBOXYLESTERASE_B_1"/>
    <property type="match status" value="1"/>
</dbReference>
<gene>
    <name evidence="5" type="ORF">PENNAL_c0006G04377</name>
</gene>
<dbReference type="GO" id="GO:0072330">
    <property type="term" value="P:monocarboxylic acid biosynthetic process"/>
    <property type="evidence" value="ECO:0007669"/>
    <property type="project" value="UniProtKB-ARBA"/>
</dbReference>
<dbReference type="InterPro" id="IPR050309">
    <property type="entry name" value="Type-B_Carboxylest/Lipase"/>
</dbReference>
<dbReference type="InterPro" id="IPR019826">
    <property type="entry name" value="Carboxylesterase_B_AS"/>
</dbReference>
<evidence type="ECO:0000259" key="4">
    <source>
        <dbReference type="Pfam" id="PF00135"/>
    </source>
</evidence>
<organism evidence="5 6">
    <name type="scientific">Penicillium nalgiovense</name>
    <dbReference type="NCBI Taxonomy" id="60175"/>
    <lineage>
        <taxon>Eukaryota</taxon>
        <taxon>Fungi</taxon>
        <taxon>Dikarya</taxon>
        <taxon>Ascomycota</taxon>
        <taxon>Pezizomycotina</taxon>
        <taxon>Eurotiomycetes</taxon>
        <taxon>Eurotiomycetidae</taxon>
        <taxon>Eurotiales</taxon>
        <taxon>Aspergillaceae</taxon>
        <taxon>Penicillium</taxon>
    </lineage>
</organism>
<evidence type="ECO:0000313" key="5">
    <source>
        <dbReference type="EMBL" id="OQE93184.1"/>
    </source>
</evidence>
<reference evidence="6" key="1">
    <citation type="journal article" date="2017" name="Nat. Microbiol.">
        <title>Global analysis of biosynthetic gene clusters reveals vast potential of secondary metabolite production in Penicillium species.</title>
        <authorList>
            <person name="Nielsen J.C."/>
            <person name="Grijseels S."/>
            <person name="Prigent S."/>
            <person name="Ji B."/>
            <person name="Dainat J."/>
            <person name="Nielsen K.F."/>
            <person name="Frisvad J.C."/>
            <person name="Workman M."/>
            <person name="Nielsen J."/>
        </authorList>
    </citation>
    <scope>NUCLEOTIDE SEQUENCE [LARGE SCALE GENOMIC DNA]</scope>
    <source>
        <strain evidence="6">IBT 13039</strain>
    </source>
</reference>
<comment type="similarity">
    <text evidence="1 3">Belongs to the type-B carboxylesterase/lipase family.</text>
</comment>
<proteinExistence type="inferred from homology"/>
<dbReference type="EC" id="3.1.1.-" evidence="3"/>
<dbReference type="SUPFAM" id="SSF53474">
    <property type="entry name" value="alpha/beta-Hydrolases"/>
    <property type="match status" value="1"/>
</dbReference>
<protein>
    <recommendedName>
        <fullName evidence="3">Carboxylic ester hydrolase</fullName>
        <ecNumber evidence="3">3.1.1.-</ecNumber>
    </recommendedName>
</protein>
<dbReference type="InterPro" id="IPR002018">
    <property type="entry name" value="CarbesteraseB"/>
</dbReference>
<dbReference type="AlphaFoldDB" id="A0A1V6Z0Y4"/>
<keyword evidence="6" id="KW-1185">Reference proteome</keyword>
<dbReference type="InterPro" id="IPR029058">
    <property type="entry name" value="AB_hydrolase_fold"/>
</dbReference>
<dbReference type="EMBL" id="MOOB01000006">
    <property type="protein sequence ID" value="OQE93184.1"/>
    <property type="molecule type" value="Genomic_DNA"/>
</dbReference>
<evidence type="ECO:0000313" key="6">
    <source>
        <dbReference type="Proteomes" id="UP000191691"/>
    </source>
</evidence>
<dbReference type="OMA" id="EQPTWIY"/>